<dbReference type="InterPro" id="IPR013766">
    <property type="entry name" value="Thioredoxin_domain"/>
</dbReference>
<evidence type="ECO:0000256" key="2">
    <source>
        <dbReference type="ARBA" id="ARBA00022448"/>
    </source>
</evidence>
<evidence type="ECO:0000256" key="7">
    <source>
        <dbReference type="SAM" id="Coils"/>
    </source>
</evidence>
<keyword evidence="10" id="KW-1185">Reference proteome</keyword>
<dbReference type="Pfam" id="PF14559">
    <property type="entry name" value="TPR_19"/>
    <property type="match status" value="1"/>
</dbReference>
<evidence type="ECO:0000256" key="4">
    <source>
        <dbReference type="ARBA" id="ARBA00023157"/>
    </source>
</evidence>
<dbReference type="CDD" id="cd02956">
    <property type="entry name" value="ybbN"/>
    <property type="match status" value="1"/>
</dbReference>
<accession>A4BEE1</accession>
<dbReference type="NCBIfam" id="TIGR01068">
    <property type="entry name" value="thioredoxin"/>
    <property type="match status" value="1"/>
</dbReference>
<feature type="coiled-coil region" evidence="7">
    <location>
        <begin position="217"/>
        <end position="248"/>
    </location>
</feature>
<evidence type="ECO:0000313" key="9">
    <source>
        <dbReference type="EMBL" id="EAR09619.1"/>
    </source>
</evidence>
<dbReference type="PANTHER" id="PTHR45663:SF11">
    <property type="entry name" value="GEO12009P1"/>
    <property type="match status" value="1"/>
</dbReference>
<dbReference type="SUPFAM" id="SSF52833">
    <property type="entry name" value="Thioredoxin-like"/>
    <property type="match status" value="1"/>
</dbReference>
<dbReference type="FunFam" id="3.40.30.10:FF:000001">
    <property type="entry name" value="Thioredoxin"/>
    <property type="match status" value="1"/>
</dbReference>
<proteinExistence type="inferred from homology"/>
<gene>
    <name evidence="9" type="ORF">MED297_12847</name>
</gene>
<name>A4BEE1_9GAMM</name>
<dbReference type="EMBL" id="AAOE01000009">
    <property type="protein sequence ID" value="EAR09619.1"/>
    <property type="molecule type" value="Genomic_DNA"/>
</dbReference>
<dbReference type="PROSITE" id="PS00194">
    <property type="entry name" value="THIOREDOXIN_1"/>
    <property type="match status" value="1"/>
</dbReference>
<evidence type="ECO:0000313" key="10">
    <source>
        <dbReference type="Proteomes" id="UP000005953"/>
    </source>
</evidence>
<protein>
    <recommendedName>
        <fullName evidence="6">Thioredoxin</fullName>
    </recommendedName>
</protein>
<dbReference type="Proteomes" id="UP000005953">
    <property type="component" value="Unassembled WGS sequence"/>
</dbReference>
<dbReference type="STRING" id="314283.MED297_12847"/>
<dbReference type="Gene3D" id="3.40.30.10">
    <property type="entry name" value="Glutaredoxin"/>
    <property type="match status" value="1"/>
</dbReference>
<dbReference type="Pfam" id="PF14561">
    <property type="entry name" value="TPR_20"/>
    <property type="match status" value="1"/>
</dbReference>
<sequence>MNAVNVIDVTEANFQQVMVEESAQRLVILDFWAEWCAPCKALGPILEKLAQEYAGQFLLAKINADEQQAITAQFGIRSLPTVAFVKNGQPVDAFQGAEPESAIRERLQQHLPAPWEGLIEDARQLASNGQVAEALPLLREAYTQSDEQFEVGLILADCLLQLKRANDANELLKGATLEQQLNPQYKELMSRLELMLDAADSPEIRELQAQLAEDPDNADLKMELAVQLQQADRAEEALELMLSILQKDKNYADGAARKTMLDMISGLGKGDPLAARYQRKLFTLLY</sequence>
<dbReference type="GO" id="GO:0015035">
    <property type="term" value="F:protein-disulfide reductase activity"/>
    <property type="evidence" value="ECO:0007669"/>
    <property type="project" value="UniProtKB-UniRule"/>
</dbReference>
<keyword evidence="4" id="KW-1015">Disulfide bond</keyword>
<dbReference type="Pfam" id="PF00085">
    <property type="entry name" value="Thioredoxin"/>
    <property type="match status" value="1"/>
</dbReference>
<keyword evidence="2" id="KW-0813">Transport</keyword>
<keyword evidence="7" id="KW-0175">Coiled coil</keyword>
<dbReference type="GO" id="GO:0005737">
    <property type="term" value="C:cytoplasm"/>
    <property type="evidence" value="ECO:0007669"/>
    <property type="project" value="TreeGrafter"/>
</dbReference>
<dbReference type="PRINTS" id="PR00421">
    <property type="entry name" value="THIOREDOXIN"/>
</dbReference>
<dbReference type="InterPro" id="IPR017937">
    <property type="entry name" value="Thioredoxin_CS"/>
</dbReference>
<dbReference type="InterPro" id="IPR036249">
    <property type="entry name" value="Thioredoxin-like_sf"/>
</dbReference>
<feature type="domain" description="Thioredoxin" evidence="8">
    <location>
        <begin position="1"/>
        <end position="112"/>
    </location>
</feature>
<evidence type="ECO:0000259" key="8">
    <source>
        <dbReference type="PROSITE" id="PS51352"/>
    </source>
</evidence>
<evidence type="ECO:0000256" key="1">
    <source>
        <dbReference type="ARBA" id="ARBA00008987"/>
    </source>
</evidence>
<evidence type="ECO:0000256" key="6">
    <source>
        <dbReference type="NCBIfam" id="TIGR01068"/>
    </source>
</evidence>
<evidence type="ECO:0000256" key="3">
    <source>
        <dbReference type="ARBA" id="ARBA00022982"/>
    </source>
</evidence>
<dbReference type="HOGENOM" id="CLU_046120_1_0_6"/>
<evidence type="ECO:0000256" key="5">
    <source>
        <dbReference type="ARBA" id="ARBA00023284"/>
    </source>
</evidence>
<dbReference type="Gene3D" id="1.25.40.10">
    <property type="entry name" value="Tetratricopeptide repeat domain"/>
    <property type="match status" value="2"/>
</dbReference>
<dbReference type="AlphaFoldDB" id="A4BEE1"/>
<dbReference type="InterPro" id="IPR005746">
    <property type="entry name" value="Thioredoxin"/>
</dbReference>
<dbReference type="RefSeq" id="WP_008042401.1">
    <property type="nucleotide sequence ID" value="NZ_CH724149.1"/>
</dbReference>
<dbReference type="PANTHER" id="PTHR45663">
    <property type="entry name" value="GEO12009P1"/>
    <property type="match status" value="1"/>
</dbReference>
<dbReference type="OrthoDB" id="9790390at2"/>
<comment type="similarity">
    <text evidence="1">Belongs to the thioredoxin family.</text>
</comment>
<keyword evidence="5" id="KW-0676">Redox-active center</keyword>
<dbReference type="InterPro" id="IPR011990">
    <property type="entry name" value="TPR-like_helical_dom_sf"/>
</dbReference>
<organism evidence="9 10">
    <name type="scientific">Reinekea blandensis MED297</name>
    <dbReference type="NCBI Taxonomy" id="314283"/>
    <lineage>
        <taxon>Bacteria</taxon>
        <taxon>Pseudomonadati</taxon>
        <taxon>Pseudomonadota</taxon>
        <taxon>Gammaproteobacteria</taxon>
        <taxon>Oceanospirillales</taxon>
        <taxon>Saccharospirillaceae</taxon>
        <taxon>Reinekea</taxon>
    </lineage>
</organism>
<comment type="caution">
    <text evidence="9">The sequence shown here is derived from an EMBL/GenBank/DDBJ whole genome shotgun (WGS) entry which is preliminary data.</text>
</comment>
<dbReference type="GO" id="GO:0006950">
    <property type="term" value="P:response to stress"/>
    <property type="evidence" value="ECO:0007669"/>
    <property type="project" value="UniProtKB-ARBA"/>
</dbReference>
<reference evidence="9 10" key="1">
    <citation type="submission" date="2006-02" db="EMBL/GenBank/DDBJ databases">
        <authorList>
            <person name="Pinhassi J."/>
            <person name="Pedros-Alio C."/>
            <person name="Ferriera S."/>
            <person name="Johnson J."/>
            <person name="Kravitz S."/>
            <person name="Halpern A."/>
            <person name="Remington K."/>
            <person name="Beeson K."/>
            <person name="Tran B."/>
            <person name="Rogers Y.-H."/>
            <person name="Friedman R."/>
            <person name="Venter J.C."/>
        </authorList>
    </citation>
    <scope>NUCLEOTIDE SEQUENCE [LARGE SCALE GENOMIC DNA]</scope>
    <source>
        <strain evidence="9 10">MED297</strain>
    </source>
</reference>
<dbReference type="PROSITE" id="PS51352">
    <property type="entry name" value="THIOREDOXIN_2"/>
    <property type="match status" value="1"/>
</dbReference>
<keyword evidence="3" id="KW-0249">Electron transport</keyword>
<dbReference type="SUPFAM" id="SSF48452">
    <property type="entry name" value="TPR-like"/>
    <property type="match status" value="1"/>
</dbReference>